<comment type="caution">
    <text evidence="1">The sequence shown here is derived from an EMBL/GenBank/DDBJ whole genome shotgun (WGS) entry which is preliminary data.</text>
</comment>
<dbReference type="Gene3D" id="2.30.30.100">
    <property type="match status" value="1"/>
</dbReference>
<organism evidence="1 2">
    <name type="scientific">Acetobacterium paludosum</name>
    <dbReference type="NCBI Taxonomy" id="52693"/>
    <lineage>
        <taxon>Bacteria</taxon>
        <taxon>Bacillati</taxon>
        <taxon>Bacillota</taxon>
        <taxon>Clostridia</taxon>
        <taxon>Eubacteriales</taxon>
        <taxon>Eubacteriaceae</taxon>
        <taxon>Acetobacterium</taxon>
    </lineage>
</organism>
<accession>A0A923HT57</accession>
<dbReference type="OrthoDB" id="5469at2"/>
<dbReference type="PANTHER" id="PTHR40026:SF1">
    <property type="entry name" value="PROTEIN VEG"/>
    <property type="match status" value="1"/>
</dbReference>
<dbReference type="PANTHER" id="PTHR40026">
    <property type="entry name" value="PROTEIN VEG"/>
    <property type="match status" value="1"/>
</dbReference>
<dbReference type="EMBL" id="WJBD01000007">
    <property type="protein sequence ID" value="MBC3888173.1"/>
    <property type="molecule type" value="Genomic_DNA"/>
</dbReference>
<evidence type="ECO:0000313" key="2">
    <source>
        <dbReference type="Proteomes" id="UP000616595"/>
    </source>
</evidence>
<keyword evidence="2" id="KW-1185">Reference proteome</keyword>
<dbReference type="RefSeq" id="WP_148567512.1">
    <property type="nucleotide sequence ID" value="NZ_RXYA01000010.1"/>
</dbReference>
<gene>
    <name evidence="1" type="ORF">GH810_07615</name>
</gene>
<sequence length="92" mass="10787">MPKATIMDIRREVENYLGRRVKLEAHKSKKKLYQKEGIIEETYPSIFTVRVKEDKRKEQKLSFSYSDLLTQSVKIVLLDDDEAVAEKKLLVS</sequence>
<dbReference type="AlphaFoldDB" id="A0A923HT57"/>
<dbReference type="Pfam" id="PF06257">
    <property type="entry name" value="VEG"/>
    <property type="match status" value="1"/>
</dbReference>
<protein>
    <submittedName>
        <fullName evidence="1">ABC transporter permease</fullName>
    </submittedName>
</protein>
<dbReference type="GO" id="GO:0006355">
    <property type="term" value="P:regulation of DNA-templated transcription"/>
    <property type="evidence" value="ECO:0007669"/>
    <property type="project" value="InterPro"/>
</dbReference>
<dbReference type="InterPro" id="IPR009366">
    <property type="entry name" value="Protein_Veg"/>
</dbReference>
<evidence type="ECO:0000313" key="1">
    <source>
        <dbReference type="EMBL" id="MBC3888173.1"/>
    </source>
</evidence>
<reference evidence="1" key="1">
    <citation type="submission" date="2019-10" db="EMBL/GenBank/DDBJ databases">
        <authorList>
            <person name="Ross D.E."/>
            <person name="Gulliver D."/>
        </authorList>
    </citation>
    <scope>NUCLEOTIDE SEQUENCE</scope>
    <source>
        <strain evidence="1">DER-2019</strain>
    </source>
</reference>
<reference evidence="1" key="2">
    <citation type="submission" date="2020-10" db="EMBL/GenBank/DDBJ databases">
        <title>Comparative genomics of the Acetobacterium genus.</title>
        <authorList>
            <person name="Marshall C."/>
            <person name="May H."/>
            <person name="Norman S."/>
        </authorList>
    </citation>
    <scope>NUCLEOTIDE SEQUENCE</scope>
    <source>
        <strain evidence="1">DER-2019</strain>
    </source>
</reference>
<proteinExistence type="predicted"/>
<dbReference type="Proteomes" id="UP000616595">
    <property type="component" value="Unassembled WGS sequence"/>
</dbReference>
<name>A0A923HT57_9FIRM</name>